<dbReference type="Pfam" id="PF16569">
    <property type="entry name" value="GramPos_pilinBB"/>
    <property type="match status" value="1"/>
</dbReference>
<dbReference type="InterPro" id="IPR041033">
    <property type="entry name" value="SpaA_PFL_dom_1"/>
</dbReference>
<evidence type="ECO:0000259" key="5">
    <source>
        <dbReference type="Pfam" id="PF16569"/>
    </source>
</evidence>
<dbReference type="RefSeq" id="WP_111835858.1">
    <property type="nucleotide sequence ID" value="NZ_UAPQ01000001.1"/>
</dbReference>
<dbReference type="InterPro" id="IPR013783">
    <property type="entry name" value="Ig-like_fold"/>
</dbReference>
<comment type="caution">
    <text evidence="7">The sequence shown here is derived from an EMBL/GenBank/DDBJ whole genome shotgun (WGS) entry which is preliminary data.</text>
</comment>
<evidence type="ECO:0000313" key="7">
    <source>
        <dbReference type="EMBL" id="SPT52922.1"/>
    </source>
</evidence>
<organism evidence="7 8">
    <name type="scientific">Actinomyces bovis</name>
    <dbReference type="NCBI Taxonomy" id="1658"/>
    <lineage>
        <taxon>Bacteria</taxon>
        <taxon>Bacillati</taxon>
        <taxon>Actinomycetota</taxon>
        <taxon>Actinomycetes</taxon>
        <taxon>Actinomycetales</taxon>
        <taxon>Actinomycetaceae</taxon>
        <taxon>Actinomyces</taxon>
    </lineage>
</organism>
<name>A0ABY1VML2_9ACTO</name>
<dbReference type="Gene3D" id="2.60.40.10">
    <property type="entry name" value="Immunoglobulins"/>
    <property type="match status" value="2"/>
</dbReference>
<feature type="region of interest" description="Disordered" evidence="1">
    <location>
        <begin position="317"/>
        <end position="350"/>
    </location>
</feature>
<evidence type="ECO:0000259" key="6">
    <source>
        <dbReference type="Pfam" id="PF17802"/>
    </source>
</evidence>
<dbReference type="EMBL" id="UAPQ01000001">
    <property type="protein sequence ID" value="SPT52922.1"/>
    <property type="molecule type" value="Genomic_DNA"/>
</dbReference>
<dbReference type="NCBIfam" id="NF033902">
    <property type="entry name" value="iso_D2_wall_anc"/>
    <property type="match status" value="1"/>
</dbReference>
<feature type="domain" description="SpaA-like prealbumin fold" evidence="6">
    <location>
        <begin position="359"/>
        <end position="422"/>
    </location>
</feature>
<keyword evidence="2" id="KW-0812">Transmembrane</keyword>
<feature type="signal peptide" evidence="3">
    <location>
        <begin position="1"/>
        <end position="35"/>
    </location>
</feature>
<dbReference type="Proteomes" id="UP000250006">
    <property type="component" value="Unassembled WGS sequence"/>
</dbReference>
<dbReference type="InterPro" id="IPR032334">
    <property type="entry name" value="GramPos_pilinBB"/>
</dbReference>
<evidence type="ECO:0000256" key="2">
    <source>
        <dbReference type="SAM" id="Phobius"/>
    </source>
</evidence>
<keyword evidence="3" id="KW-0732">Signal</keyword>
<feature type="compositionally biased region" description="Pro residues" evidence="1">
    <location>
        <begin position="330"/>
        <end position="345"/>
    </location>
</feature>
<keyword evidence="2" id="KW-1133">Transmembrane helix</keyword>
<dbReference type="Pfam" id="PF17802">
    <property type="entry name" value="SpaA"/>
    <property type="match status" value="1"/>
</dbReference>
<feature type="transmembrane region" description="Helical" evidence="2">
    <location>
        <begin position="498"/>
        <end position="525"/>
    </location>
</feature>
<dbReference type="InterPro" id="IPR048052">
    <property type="entry name" value="FM1-like"/>
</dbReference>
<gene>
    <name evidence="7" type="ORF">NCTC11535_00576</name>
</gene>
<evidence type="ECO:0000259" key="4">
    <source>
        <dbReference type="Pfam" id="PF16555"/>
    </source>
</evidence>
<feature type="domain" description="Gram-positive pilin backbone subunit 2 Cna-B-like" evidence="5">
    <location>
        <begin position="221"/>
        <end position="295"/>
    </location>
</feature>
<accession>A0ABY1VML2</accession>
<proteinExistence type="predicted"/>
<sequence>MKIAVRSLTRHAAVGIGAAALAAAGLGLIPTTAAAEGSALGNINHDAVGSLVIHKHVSGSQDRAGTPDGKTEVKAEGVQGVVFTAFPITSLDLRTSAAWDALKGLEVPSSACGAGSKNPALKLPGGQDAVFGQGQDSPATDNLGQATIAKLPVAAYLVCETATPANVVQKSLPFVATVPFPGQDGPWIYDVNVYPKNRLADAPTKTVRVSNHGLDNDGQLNYEVGQTIPVLDPGFSFSQFIVVDIMGEGQPYDSVTVSDVKVGEDTFARDVDYKVTVQDGKIYVSLTKKGLTEIKQRQGKRLVVTLVTKAIRVGEVSNSAETHVDTRPGENPPDEPPLTPPPGEVPQPAKKVFSSWGGLAATKQDKEGGKSLAGAKFEVYNAKAAYGNTCTQETDGEALTVAGEKTFTSDADGVVRIAGLFVDKGEASKAAGAAEYGESVWEHDNHHRCYVLKEIEAPRGYKLPSGRDALTPVKVTPGEANNAAEIVIQNQKRPRNPLAITGLAGQLVTAAGVGLLGLAVGLAIVRRRREDAAAA</sequence>
<reference evidence="7 8" key="1">
    <citation type="submission" date="2018-06" db="EMBL/GenBank/DDBJ databases">
        <authorList>
            <consortium name="Pathogen Informatics"/>
            <person name="Doyle S."/>
        </authorList>
    </citation>
    <scope>NUCLEOTIDE SEQUENCE [LARGE SCALE GENOMIC DNA]</scope>
    <source>
        <strain evidence="7 8">NCTC11535</strain>
    </source>
</reference>
<feature type="domain" description="Gram-positive pilin subunit D1 N-terminal" evidence="4">
    <location>
        <begin position="50"/>
        <end position="197"/>
    </location>
</feature>
<dbReference type="Pfam" id="PF16555">
    <property type="entry name" value="GramPos_pilinD1"/>
    <property type="match status" value="1"/>
</dbReference>
<feature type="chain" id="PRO_5047428695" evidence="3">
    <location>
        <begin position="36"/>
        <end position="535"/>
    </location>
</feature>
<dbReference type="InterPro" id="IPR032364">
    <property type="entry name" value="GramPos_pilinD1_N"/>
</dbReference>
<keyword evidence="2" id="KW-0472">Membrane</keyword>
<evidence type="ECO:0000256" key="3">
    <source>
        <dbReference type="SAM" id="SignalP"/>
    </source>
</evidence>
<evidence type="ECO:0000313" key="8">
    <source>
        <dbReference type="Proteomes" id="UP000250006"/>
    </source>
</evidence>
<evidence type="ECO:0000256" key="1">
    <source>
        <dbReference type="SAM" id="MobiDB-lite"/>
    </source>
</evidence>
<keyword evidence="8" id="KW-1185">Reference proteome</keyword>
<dbReference type="Gene3D" id="2.60.40.740">
    <property type="match status" value="1"/>
</dbReference>
<protein>
    <submittedName>
        <fullName evidence="7">Fimbrial subunit type 1</fullName>
    </submittedName>
</protein>